<dbReference type="SUPFAM" id="SSF50249">
    <property type="entry name" value="Nucleic acid-binding proteins"/>
    <property type="match status" value="1"/>
</dbReference>
<dbReference type="Pfam" id="PF01796">
    <property type="entry name" value="OB_ChsH2_C"/>
    <property type="match status" value="1"/>
</dbReference>
<gene>
    <name evidence="2" type="ORF">EDD29_2575</name>
</gene>
<dbReference type="InterPro" id="IPR016039">
    <property type="entry name" value="Thiolase-like"/>
</dbReference>
<dbReference type="SUPFAM" id="SSF53901">
    <property type="entry name" value="Thiolase-like"/>
    <property type="match status" value="2"/>
</dbReference>
<comment type="caution">
    <text evidence="2">The sequence shown here is derived from an EMBL/GenBank/DDBJ whole genome shotgun (WGS) entry which is preliminary data.</text>
</comment>
<dbReference type="InterPro" id="IPR012340">
    <property type="entry name" value="NA-bd_OB-fold"/>
</dbReference>
<organism evidence="2 3">
    <name type="scientific">Actinocorallia herbida</name>
    <dbReference type="NCBI Taxonomy" id="58109"/>
    <lineage>
        <taxon>Bacteria</taxon>
        <taxon>Bacillati</taxon>
        <taxon>Actinomycetota</taxon>
        <taxon>Actinomycetes</taxon>
        <taxon>Streptosporangiales</taxon>
        <taxon>Thermomonosporaceae</taxon>
        <taxon>Actinocorallia</taxon>
    </lineage>
</organism>
<sequence length="467" mass="47761">MPPMRGILSWGGYLPHRRLDRRTITGIAGKGGGKGTRTVASYDEDAVTLGVAAARLALRHAPASPASLWFATTDPPYLDKTNATTVHAALRLDREAPAYDAVGSVRSAAGALRAALASDGPALVVAGDLRGGLPGGADESAGGDGGAALLVGGEEAGPVLAELLGAASVTEEFTDRWRVPGEAASRLWEERFGETRYTALGAEALKLALARAGVGADAVGALAVAGLHARAATAVAARSGVPAERVVDRLDASVGSTGAAQPGLLLAGALEDAVTGPAGRVIVLLVLADGADAFVFRTTEALAAHPVPRPVAAQVAEGAPVAYGTFLAWRGMLPVEPPRRPEPARPSSSAAARNAAWKYGFTGSRGDDGMVRMPPSPLDDAPALMADATGTVVTFTVDKLAYSPSPPVVFAVVDFDGGGRLPIELTDVAADEVAIGGRVEPVFRRLFTADGIHNYFWKARPVRGGEA</sequence>
<name>A0A3N1CUR4_9ACTN</name>
<dbReference type="Gene3D" id="3.40.47.10">
    <property type="match status" value="2"/>
</dbReference>
<dbReference type="EMBL" id="RJKE01000001">
    <property type="protein sequence ID" value="ROO85040.1"/>
    <property type="molecule type" value="Genomic_DNA"/>
</dbReference>
<feature type="domain" description="ChsH2 C-terminal OB-fold" evidence="1">
    <location>
        <begin position="388"/>
        <end position="444"/>
    </location>
</feature>
<proteinExistence type="predicted"/>
<dbReference type="AlphaFoldDB" id="A0A3N1CUR4"/>
<dbReference type="InterPro" id="IPR002878">
    <property type="entry name" value="ChsH2_C"/>
</dbReference>
<evidence type="ECO:0000259" key="1">
    <source>
        <dbReference type="Pfam" id="PF01796"/>
    </source>
</evidence>
<accession>A0A3N1CUR4</accession>
<protein>
    <submittedName>
        <fullName evidence="2">3-hydroxy-3-methylglutaryl CoA synthase</fullName>
    </submittedName>
</protein>
<dbReference type="Proteomes" id="UP000272400">
    <property type="component" value="Unassembled WGS sequence"/>
</dbReference>
<dbReference type="GO" id="GO:0016746">
    <property type="term" value="F:acyltransferase activity"/>
    <property type="evidence" value="ECO:0007669"/>
    <property type="project" value="InterPro"/>
</dbReference>
<evidence type="ECO:0000313" key="3">
    <source>
        <dbReference type="Proteomes" id="UP000272400"/>
    </source>
</evidence>
<reference evidence="2 3" key="1">
    <citation type="submission" date="2018-11" db="EMBL/GenBank/DDBJ databases">
        <title>Sequencing the genomes of 1000 actinobacteria strains.</title>
        <authorList>
            <person name="Klenk H.-P."/>
        </authorList>
    </citation>
    <scope>NUCLEOTIDE SEQUENCE [LARGE SCALE GENOMIC DNA]</scope>
    <source>
        <strain evidence="2 3">DSM 44254</strain>
    </source>
</reference>
<keyword evidence="3" id="KW-1185">Reference proteome</keyword>
<evidence type="ECO:0000313" key="2">
    <source>
        <dbReference type="EMBL" id="ROO85040.1"/>
    </source>
</evidence>